<evidence type="ECO:0000256" key="1">
    <source>
        <dbReference type="SAM" id="Phobius"/>
    </source>
</evidence>
<dbReference type="PANTHER" id="PTHR30336">
    <property type="entry name" value="INNER MEMBRANE PROTEIN, PROBABLE PERMEASE"/>
    <property type="match status" value="1"/>
</dbReference>
<dbReference type="InterPro" id="IPR014729">
    <property type="entry name" value="Rossmann-like_a/b/a_fold"/>
</dbReference>
<dbReference type="RefSeq" id="WP_160838157.1">
    <property type="nucleotide sequence ID" value="NZ_WMET01000003.1"/>
</dbReference>
<proteinExistence type="predicted"/>
<dbReference type="Gene3D" id="3.40.50.620">
    <property type="entry name" value="HUPs"/>
    <property type="match status" value="1"/>
</dbReference>
<comment type="caution">
    <text evidence="3">The sequence shown here is derived from an EMBL/GenBank/DDBJ whole genome shotgun (WGS) entry which is preliminary data.</text>
</comment>
<reference evidence="3 4" key="1">
    <citation type="submission" date="2019-11" db="EMBL/GenBank/DDBJ databases">
        <title>Genome sequences of 17 halophilic strains isolated from different environments.</title>
        <authorList>
            <person name="Furrow R.E."/>
        </authorList>
    </citation>
    <scope>NUCLEOTIDE SEQUENCE [LARGE SCALE GENOMIC DNA]</scope>
    <source>
        <strain evidence="3 4">22511_23_Filter</strain>
    </source>
</reference>
<dbReference type="PANTHER" id="PTHR30336:SF20">
    <property type="entry name" value="DUF218 DOMAIN-CONTAINING PROTEIN"/>
    <property type="match status" value="1"/>
</dbReference>
<sequence>MAVSVYKVKRTILILFGVFLAATAAGIITLYQLGTDFLTLEDTVKENPQADAVIVLSGSAERLERGAELYAGGAADTVILTNAAEKGTTPDRAVSLGISKDDILEDTKAQSTYDNALYAKDIMEEQNFSSAIVVTSEFHSRRTKMTFDDIFGSDYTLSYAFTSSSYNPADGLTETEKKTTFSEYTKMIFYSIRLLFD</sequence>
<dbReference type="InterPro" id="IPR051599">
    <property type="entry name" value="Cell_Envelope_Assoc"/>
</dbReference>
<dbReference type="AlphaFoldDB" id="A0A845DU58"/>
<evidence type="ECO:0000313" key="3">
    <source>
        <dbReference type="EMBL" id="MYL20926.1"/>
    </source>
</evidence>
<evidence type="ECO:0000313" key="4">
    <source>
        <dbReference type="Proteomes" id="UP000460949"/>
    </source>
</evidence>
<dbReference type="InterPro" id="IPR003848">
    <property type="entry name" value="DUF218"/>
</dbReference>
<dbReference type="Pfam" id="PF02698">
    <property type="entry name" value="DUF218"/>
    <property type="match status" value="1"/>
</dbReference>
<dbReference type="Proteomes" id="UP000460949">
    <property type="component" value="Unassembled WGS sequence"/>
</dbReference>
<organism evidence="3 4">
    <name type="scientific">Halobacillus litoralis</name>
    <dbReference type="NCBI Taxonomy" id="45668"/>
    <lineage>
        <taxon>Bacteria</taxon>
        <taxon>Bacillati</taxon>
        <taxon>Bacillota</taxon>
        <taxon>Bacilli</taxon>
        <taxon>Bacillales</taxon>
        <taxon>Bacillaceae</taxon>
        <taxon>Halobacillus</taxon>
    </lineage>
</organism>
<keyword evidence="1" id="KW-1133">Transmembrane helix</keyword>
<dbReference type="CDD" id="cd06259">
    <property type="entry name" value="YdcF-like"/>
    <property type="match status" value="1"/>
</dbReference>
<accession>A0A845DU58</accession>
<keyword evidence="1" id="KW-0812">Transmembrane</keyword>
<gene>
    <name evidence="3" type="ORF">GLW04_13565</name>
</gene>
<keyword evidence="1" id="KW-0472">Membrane</keyword>
<dbReference type="EMBL" id="WMET01000003">
    <property type="protein sequence ID" value="MYL20926.1"/>
    <property type="molecule type" value="Genomic_DNA"/>
</dbReference>
<protein>
    <recommendedName>
        <fullName evidence="2">DUF218 domain-containing protein</fullName>
    </recommendedName>
</protein>
<name>A0A845DU58_9BACI</name>
<evidence type="ECO:0000259" key="2">
    <source>
        <dbReference type="Pfam" id="PF02698"/>
    </source>
</evidence>
<dbReference type="GO" id="GO:0005886">
    <property type="term" value="C:plasma membrane"/>
    <property type="evidence" value="ECO:0007669"/>
    <property type="project" value="TreeGrafter"/>
</dbReference>
<feature type="transmembrane region" description="Helical" evidence="1">
    <location>
        <begin position="12"/>
        <end position="33"/>
    </location>
</feature>
<feature type="domain" description="DUF218" evidence="2">
    <location>
        <begin position="51"/>
        <end position="167"/>
    </location>
</feature>